<keyword evidence="13" id="KW-1185">Reference proteome</keyword>
<evidence type="ECO:0000256" key="7">
    <source>
        <dbReference type="ARBA" id="ARBA00022723"/>
    </source>
</evidence>
<name>A0A231UXI4_9HYPH</name>
<evidence type="ECO:0000256" key="2">
    <source>
        <dbReference type="ARBA" id="ARBA00002285"/>
    </source>
</evidence>
<evidence type="ECO:0000313" key="13">
    <source>
        <dbReference type="Proteomes" id="UP000215405"/>
    </source>
</evidence>
<dbReference type="InterPro" id="IPR038418">
    <property type="entry name" value="6-PTP_synth/QueD_sf"/>
</dbReference>
<evidence type="ECO:0000256" key="6">
    <source>
        <dbReference type="ARBA" id="ARBA00018141"/>
    </source>
</evidence>
<evidence type="ECO:0000256" key="3">
    <source>
        <dbReference type="ARBA" id="ARBA00005061"/>
    </source>
</evidence>
<accession>A0A231UXI4</accession>
<dbReference type="GO" id="GO:0070497">
    <property type="term" value="F:6-carboxytetrahydropterin synthase activity"/>
    <property type="evidence" value="ECO:0007669"/>
    <property type="project" value="UniProtKB-EC"/>
</dbReference>
<gene>
    <name evidence="12" type="ORF">B7H23_11225</name>
</gene>
<evidence type="ECO:0000313" key="12">
    <source>
        <dbReference type="EMBL" id="OXT00659.1"/>
    </source>
</evidence>
<comment type="similarity">
    <text evidence="4">Belongs to the PTPS family. QueD subfamily.</text>
</comment>
<comment type="function">
    <text evidence="2">Catalyzes the conversion of 7,8-dihydroneopterin triphosphate (H2NTP) to 6-carboxy-5,6,7,8-tetrahydropterin (CPH4) and acetaldehyde.</text>
</comment>
<dbReference type="PANTHER" id="PTHR12589:SF7">
    <property type="entry name" value="6-PYRUVOYL TETRAHYDROBIOPTERIN SYNTHASE"/>
    <property type="match status" value="1"/>
</dbReference>
<proteinExistence type="inferred from homology"/>
<keyword evidence="8" id="KW-0862">Zinc</keyword>
<evidence type="ECO:0000256" key="11">
    <source>
        <dbReference type="ARBA" id="ARBA00048807"/>
    </source>
</evidence>
<evidence type="ECO:0000256" key="9">
    <source>
        <dbReference type="ARBA" id="ARBA00023239"/>
    </source>
</evidence>
<dbReference type="RefSeq" id="WP_094077484.1">
    <property type="nucleotide sequence ID" value="NZ_NBYO01000002.1"/>
</dbReference>
<dbReference type="GO" id="GO:0046872">
    <property type="term" value="F:metal ion binding"/>
    <property type="evidence" value="ECO:0007669"/>
    <property type="project" value="UniProtKB-KW"/>
</dbReference>
<sequence>MTNAYRIARRIGIDAGHRIRLHGSKCRNLHGHRYTIEAVCEAEHLAHDGEQAGMVLDFSFLKDEMMGEIDAPCDHGFIAEIADSECLAMFAPGGVSVENFIHALRESVEKDGFAATTKTTLGTKLYVIGAPPTAENLARHWFERLAPRIAERSEGRARLAKVVVWETPNCAAEWPAT</sequence>
<organism evidence="12 13">
    <name type="scientific">Notoacmeibacter marinus</name>
    <dbReference type="NCBI Taxonomy" id="1876515"/>
    <lineage>
        <taxon>Bacteria</taxon>
        <taxon>Pseudomonadati</taxon>
        <taxon>Pseudomonadota</taxon>
        <taxon>Alphaproteobacteria</taxon>
        <taxon>Hyphomicrobiales</taxon>
        <taxon>Notoacmeibacteraceae</taxon>
        <taxon>Notoacmeibacter</taxon>
    </lineage>
</organism>
<dbReference type="InterPro" id="IPR007115">
    <property type="entry name" value="6-PTP_synth/QueD"/>
</dbReference>
<dbReference type="Pfam" id="PF01242">
    <property type="entry name" value="PTPS"/>
    <property type="match status" value="1"/>
</dbReference>
<evidence type="ECO:0000256" key="10">
    <source>
        <dbReference type="ARBA" id="ARBA00031449"/>
    </source>
</evidence>
<dbReference type="PANTHER" id="PTHR12589">
    <property type="entry name" value="PYRUVOYL TETRAHYDROBIOPTERIN SYNTHASE"/>
    <property type="match status" value="1"/>
</dbReference>
<keyword evidence="9" id="KW-0456">Lyase</keyword>
<evidence type="ECO:0000256" key="1">
    <source>
        <dbReference type="ARBA" id="ARBA00001947"/>
    </source>
</evidence>
<dbReference type="EC" id="4.1.2.50" evidence="5"/>
<comment type="caution">
    <text evidence="12">The sequence shown here is derived from an EMBL/GenBank/DDBJ whole genome shotgun (WGS) entry which is preliminary data.</text>
</comment>
<dbReference type="Proteomes" id="UP000215405">
    <property type="component" value="Unassembled WGS sequence"/>
</dbReference>
<keyword evidence="7" id="KW-0479">Metal-binding</keyword>
<evidence type="ECO:0000256" key="8">
    <source>
        <dbReference type="ARBA" id="ARBA00022833"/>
    </source>
</evidence>
<evidence type="ECO:0000256" key="5">
    <source>
        <dbReference type="ARBA" id="ARBA00012982"/>
    </source>
</evidence>
<evidence type="ECO:0000256" key="4">
    <source>
        <dbReference type="ARBA" id="ARBA00008900"/>
    </source>
</evidence>
<comment type="catalytic activity">
    <reaction evidence="11">
        <text>7,8-dihydroneopterin 3'-triphosphate + H2O = 6-carboxy-5,6,7,8-tetrahydropterin + triphosphate + acetaldehyde + 2 H(+)</text>
        <dbReference type="Rhea" id="RHEA:27966"/>
        <dbReference type="ChEBI" id="CHEBI:15343"/>
        <dbReference type="ChEBI" id="CHEBI:15377"/>
        <dbReference type="ChEBI" id="CHEBI:15378"/>
        <dbReference type="ChEBI" id="CHEBI:18036"/>
        <dbReference type="ChEBI" id="CHEBI:58462"/>
        <dbReference type="ChEBI" id="CHEBI:61032"/>
        <dbReference type="EC" id="4.1.2.50"/>
    </reaction>
</comment>
<dbReference type="EMBL" id="NBYO01000002">
    <property type="protein sequence ID" value="OXT00659.1"/>
    <property type="molecule type" value="Genomic_DNA"/>
</dbReference>
<dbReference type="SUPFAM" id="SSF55620">
    <property type="entry name" value="Tetrahydrobiopterin biosynthesis enzymes-like"/>
    <property type="match status" value="1"/>
</dbReference>
<reference evidence="13" key="1">
    <citation type="journal article" date="2017" name="Int. J. Syst. Evol. Microbiol.">
        <title>Notoacmeibacter marinus gen. nov., sp. nov., isolated from the gut of a limpet and proposal of Notoacmeibacteraceae fam. nov. in the order Rhizobiales of the class Alphaproteobacteria.</title>
        <authorList>
            <person name="Huang Z."/>
            <person name="Guo F."/>
            <person name="Lai Q."/>
        </authorList>
    </citation>
    <scope>NUCLEOTIDE SEQUENCE [LARGE SCALE GENOMIC DNA]</scope>
    <source>
        <strain evidence="13">XMTR2A4</strain>
    </source>
</reference>
<dbReference type="UniPathway" id="UPA00391"/>
<dbReference type="AlphaFoldDB" id="A0A231UXI4"/>
<comment type="cofactor">
    <cofactor evidence="1">
        <name>Zn(2+)</name>
        <dbReference type="ChEBI" id="CHEBI:29105"/>
    </cofactor>
</comment>
<dbReference type="Gene3D" id="3.30.479.10">
    <property type="entry name" value="6-pyruvoyl tetrahydropterin synthase/QueD"/>
    <property type="match status" value="1"/>
</dbReference>
<comment type="pathway">
    <text evidence="3">Purine metabolism; 7-cyano-7-deazaguanine biosynthesis.</text>
</comment>
<protein>
    <recommendedName>
        <fullName evidence="6">6-carboxy-5,6,7,8-tetrahydropterin synthase</fullName>
        <ecNumber evidence="5">4.1.2.50</ecNumber>
    </recommendedName>
    <alternativeName>
        <fullName evidence="10">Queuosine biosynthesis protein QueD</fullName>
    </alternativeName>
</protein>